<dbReference type="EMBL" id="JANEYF010003410">
    <property type="protein sequence ID" value="KAJ8936460.1"/>
    <property type="molecule type" value="Genomic_DNA"/>
</dbReference>
<dbReference type="PANTHER" id="PTHR45816:SF4">
    <property type="entry name" value="RYR_IP3R HOMOLOGY ASSOCIATED DOMAIN-CONTAINING PROTEIN"/>
    <property type="match status" value="1"/>
</dbReference>
<evidence type="ECO:0000313" key="3">
    <source>
        <dbReference type="Proteomes" id="UP001162156"/>
    </source>
</evidence>
<feature type="region of interest" description="Disordered" evidence="1">
    <location>
        <begin position="193"/>
        <end position="214"/>
    </location>
</feature>
<name>A0AAV8XCS2_9CUCU</name>
<dbReference type="InterPro" id="IPR015925">
    <property type="entry name" value="Ryanodine_IP3_receptor"/>
</dbReference>
<dbReference type="GO" id="GO:0006816">
    <property type="term" value="P:calcium ion transport"/>
    <property type="evidence" value="ECO:0007669"/>
    <property type="project" value="InterPro"/>
</dbReference>
<evidence type="ECO:0000313" key="2">
    <source>
        <dbReference type="EMBL" id="KAJ8936460.1"/>
    </source>
</evidence>
<sequence length="214" mass="24163">MGAFILDVRLDYRISCLLSIFKQEFDESEKNSGGDLNLCQKNIDLELIGSQAEGIFGSSEECAVLDLDGHGGRTFLRVLLHLTMHDYPPLVSGALHLLFRHFSQRQEVLQAFRQVQLLVSDSDVESYKQIKADLDVLRQSVEKSELWVYKSKCVEDHNATNKKNKEEEDEVATTTKPPVISVLEKKGSVINLDVGPPLHPEQADEYKKNSTNFN</sequence>
<keyword evidence="3" id="KW-1185">Reference proteome</keyword>
<dbReference type="AlphaFoldDB" id="A0AAV8XCS2"/>
<reference evidence="2" key="1">
    <citation type="journal article" date="2023" name="Insect Mol. Biol.">
        <title>Genome sequencing provides insights into the evolution of gene families encoding plant cell wall-degrading enzymes in longhorned beetles.</title>
        <authorList>
            <person name="Shin N.R."/>
            <person name="Okamura Y."/>
            <person name="Kirsch R."/>
            <person name="Pauchet Y."/>
        </authorList>
    </citation>
    <scope>NUCLEOTIDE SEQUENCE</scope>
    <source>
        <strain evidence="2">RBIC_L_NR</strain>
    </source>
</reference>
<protein>
    <recommendedName>
        <fullName evidence="4">1,4,5-trisphosphate receptor</fullName>
    </recommendedName>
</protein>
<comment type="caution">
    <text evidence="2">The sequence shown here is derived from an EMBL/GenBank/DDBJ whole genome shotgun (WGS) entry which is preliminary data.</text>
</comment>
<accession>A0AAV8XCS2</accession>
<gene>
    <name evidence="2" type="ORF">NQ314_012322</name>
</gene>
<evidence type="ECO:0000256" key="1">
    <source>
        <dbReference type="SAM" id="MobiDB-lite"/>
    </source>
</evidence>
<proteinExistence type="predicted"/>
<organism evidence="2 3">
    <name type="scientific">Rhamnusium bicolor</name>
    <dbReference type="NCBI Taxonomy" id="1586634"/>
    <lineage>
        <taxon>Eukaryota</taxon>
        <taxon>Metazoa</taxon>
        <taxon>Ecdysozoa</taxon>
        <taxon>Arthropoda</taxon>
        <taxon>Hexapoda</taxon>
        <taxon>Insecta</taxon>
        <taxon>Pterygota</taxon>
        <taxon>Neoptera</taxon>
        <taxon>Endopterygota</taxon>
        <taxon>Coleoptera</taxon>
        <taxon>Polyphaga</taxon>
        <taxon>Cucujiformia</taxon>
        <taxon>Chrysomeloidea</taxon>
        <taxon>Cerambycidae</taxon>
        <taxon>Lepturinae</taxon>
        <taxon>Rhagiini</taxon>
        <taxon>Rhamnusium</taxon>
    </lineage>
</organism>
<dbReference type="PANTHER" id="PTHR45816">
    <property type="entry name" value="MIR DOMAIN-CONTAINING PROTEIN"/>
    <property type="match status" value="1"/>
</dbReference>
<evidence type="ECO:0008006" key="4">
    <source>
        <dbReference type="Google" id="ProtNLM"/>
    </source>
</evidence>
<dbReference type="Proteomes" id="UP001162156">
    <property type="component" value="Unassembled WGS sequence"/>
</dbReference>